<proteinExistence type="predicted"/>
<reference evidence="1" key="1">
    <citation type="journal article" date="2020" name="mSystems">
        <title>Genome- and Community-Level Interaction Insights into Carbon Utilization and Element Cycling Functions of Hydrothermarchaeota in Hydrothermal Sediment.</title>
        <authorList>
            <person name="Zhou Z."/>
            <person name="Liu Y."/>
            <person name="Xu W."/>
            <person name="Pan J."/>
            <person name="Luo Z.H."/>
            <person name="Li M."/>
        </authorList>
    </citation>
    <scope>NUCLEOTIDE SEQUENCE [LARGE SCALE GENOMIC DNA]</scope>
    <source>
        <strain evidence="1">SpSt-1105</strain>
    </source>
</reference>
<accession>A0A7J3Z6L9</accession>
<dbReference type="EMBL" id="DRYQ01000009">
    <property type="protein sequence ID" value="HHQ49853.1"/>
    <property type="molecule type" value="Genomic_DNA"/>
</dbReference>
<sequence length="70" mass="8085">MPSDKDAKEAIELNKRFSDYTRIAIIKILESMPIEDSETKIINMMEVANSVILQAFLKFYGHLIPIEELE</sequence>
<name>A0A7J3Z6L9_9CREN</name>
<evidence type="ECO:0000313" key="1">
    <source>
        <dbReference type="EMBL" id="HHQ49853.1"/>
    </source>
</evidence>
<comment type="caution">
    <text evidence="1">The sequence shown here is derived from an EMBL/GenBank/DDBJ whole genome shotgun (WGS) entry which is preliminary data.</text>
</comment>
<gene>
    <name evidence="1" type="ORF">ENM66_00665</name>
</gene>
<organism evidence="1">
    <name type="scientific">Ignisphaera aggregans</name>
    <dbReference type="NCBI Taxonomy" id="334771"/>
    <lineage>
        <taxon>Archaea</taxon>
        <taxon>Thermoproteota</taxon>
        <taxon>Thermoprotei</taxon>
        <taxon>Desulfurococcales</taxon>
        <taxon>Desulfurococcaceae</taxon>
        <taxon>Ignisphaera</taxon>
    </lineage>
</organism>
<dbReference type="AlphaFoldDB" id="A0A7J3Z6L9"/>
<protein>
    <submittedName>
        <fullName evidence="1">Uncharacterized protein</fullName>
    </submittedName>
</protein>